<protein>
    <recommendedName>
        <fullName evidence="3">Transcription factor domain-containing protein</fullName>
    </recommendedName>
</protein>
<dbReference type="EMBL" id="LFJN01000056">
    <property type="protein sequence ID" value="KPI34572.1"/>
    <property type="molecule type" value="Genomic_DNA"/>
</dbReference>
<name>A0A0N1HGK2_9EURO</name>
<evidence type="ECO:0000313" key="2">
    <source>
        <dbReference type="Proteomes" id="UP000038010"/>
    </source>
</evidence>
<dbReference type="VEuPathDB" id="FungiDB:AB675_11192"/>
<dbReference type="Proteomes" id="UP000038010">
    <property type="component" value="Unassembled WGS sequence"/>
</dbReference>
<reference evidence="1 2" key="1">
    <citation type="submission" date="2015-06" db="EMBL/GenBank/DDBJ databases">
        <title>Draft genome of the ant-associated black yeast Phialophora attae CBS 131958.</title>
        <authorList>
            <person name="Moreno L.F."/>
            <person name="Stielow B.J."/>
            <person name="de Hoog S."/>
            <person name="Vicente V.A."/>
            <person name="Weiss V.A."/>
            <person name="de Vries M."/>
            <person name="Cruz L.M."/>
            <person name="Souza E.M."/>
        </authorList>
    </citation>
    <scope>NUCLEOTIDE SEQUENCE [LARGE SCALE GENOMIC DNA]</scope>
    <source>
        <strain evidence="1 2">CBS 131958</strain>
    </source>
</reference>
<gene>
    <name evidence="1" type="ORF">AB675_11192</name>
</gene>
<organism evidence="1 2">
    <name type="scientific">Cyphellophora attinorum</name>
    <dbReference type="NCBI Taxonomy" id="1664694"/>
    <lineage>
        <taxon>Eukaryota</taxon>
        <taxon>Fungi</taxon>
        <taxon>Dikarya</taxon>
        <taxon>Ascomycota</taxon>
        <taxon>Pezizomycotina</taxon>
        <taxon>Eurotiomycetes</taxon>
        <taxon>Chaetothyriomycetidae</taxon>
        <taxon>Chaetothyriales</taxon>
        <taxon>Cyphellophoraceae</taxon>
        <taxon>Cyphellophora</taxon>
    </lineage>
</organism>
<proteinExistence type="predicted"/>
<dbReference type="PANTHER" id="PTHR37540">
    <property type="entry name" value="TRANSCRIPTION FACTOR (ACR-2), PUTATIVE-RELATED-RELATED"/>
    <property type="match status" value="1"/>
</dbReference>
<accession>A0A0N1HGK2</accession>
<dbReference type="AlphaFoldDB" id="A0A0N1HGK2"/>
<evidence type="ECO:0000313" key="1">
    <source>
        <dbReference type="EMBL" id="KPI34572.1"/>
    </source>
</evidence>
<keyword evidence="2" id="KW-1185">Reference proteome</keyword>
<dbReference type="RefSeq" id="XP_017994535.1">
    <property type="nucleotide sequence ID" value="XM_018140018.1"/>
</dbReference>
<dbReference type="PANTHER" id="PTHR37540:SF5">
    <property type="entry name" value="TRANSCRIPTION FACTOR DOMAIN-CONTAINING PROTEIN"/>
    <property type="match status" value="1"/>
</dbReference>
<comment type="caution">
    <text evidence="1">The sequence shown here is derived from an EMBL/GenBank/DDBJ whole genome shotgun (WGS) entry which is preliminary data.</text>
</comment>
<evidence type="ECO:0008006" key="3">
    <source>
        <dbReference type="Google" id="ProtNLM"/>
    </source>
</evidence>
<sequence>MHNIGTTRKYIIKTERDSTWLWINAASLDPFDIIPGSSLGAAPEALDLMINLVAPTCASVNLCFGVANVYGRSLLEGMARTRSLLHATVATMKRARDLLAGHASPQRNVLLHKHAAMILLRECIATNPSAVSEDDVLAMLFLALLEVSLGDKQAYKIHRAQVDRLICAEGGLQSSVDLQTTVKQYTTWNFPQSFLRLNDPSSHPVDTTDRICRSFTTLPIGFQHLNLSPETTSLIERIAARRRWNTQNPSYNVRDIQTWGDPWGVGAYADYTDACPALRMRDGPGGPSLEKLICLSLIRYCLNRVVYVRSQACIFHTLSLELFEKLPLTVTPRCPYERRALLWVHMMVIDSWAQWTLKISDEAAHLLYLVDQIFPETRSWTPTDFDGFGQEFLWTENISRILQHYCEQRQPARTCRVQVAFR</sequence>
<dbReference type="GeneID" id="28731898"/>
<dbReference type="OrthoDB" id="4128586at2759"/>